<comment type="caution">
    <text evidence="1">The sequence shown here is derived from an EMBL/GenBank/DDBJ whole genome shotgun (WGS) entry which is preliminary data.</text>
</comment>
<evidence type="ECO:0000313" key="1">
    <source>
        <dbReference type="EMBL" id="KAK2032716.1"/>
    </source>
</evidence>
<dbReference type="EMBL" id="MU842828">
    <property type="protein sequence ID" value="KAK2032716.1"/>
    <property type="molecule type" value="Genomic_DNA"/>
</dbReference>
<dbReference type="Proteomes" id="UP001232148">
    <property type="component" value="Unassembled WGS sequence"/>
</dbReference>
<sequence>MCKDAHFLPNPFCSSLFAFLMSSRGSQDWAVTLPVFLSVSLCLPNSKAVKTKKNHEDGLDALVKRRRCVCVCVCVCACMRARLFPCVIVYPETIKHIPNAKIRSRKLTPRRGAACPASGPL</sequence>
<gene>
    <name evidence="1" type="ORF">LX32DRAFT_168467</name>
</gene>
<keyword evidence="2" id="KW-1185">Reference proteome</keyword>
<dbReference type="AlphaFoldDB" id="A0AAD9HP50"/>
<reference evidence="1" key="1">
    <citation type="submission" date="2021-06" db="EMBL/GenBank/DDBJ databases">
        <title>Comparative genomics, transcriptomics and evolutionary studies reveal genomic signatures of adaptation to plant cell wall in hemibiotrophic fungi.</title>
        <authorList>
            <consortium name="DOE Joint Genome Institute"/>
            <person name="Baroncelli R."/>
            <person name="Diaz J.F."/>
            <person name="Benocci T."/>
            <person name="Peng M."/>
            <person name="Battaglia E."/>
            <person name="Haridas S."/>
            <person name="Andreopoulos W."/>
            <person name="Labutti K."/>
            <person name="Pangilinan J."/>
            <person name="Floch G.L."/>
            <person name="Makela M.R."/>
            <person name="Henrissat B."/>
            <person name="Grigoriev I.V."/>
            <person name="Crouch J.A."/>
            <person name="De Vries R.P."/>
            <person name="Sukno S.A."/>
            <person name="Thon M.R."/>
        </authorList>
    </citation>
    <scope>NUCLEOTIDE SEQUENCE</scope>
    <source>
        <strain evidence="1">MAFF235873</strain>
    </source>
</reference>
<accession>A0AAD9HP50</accession>
<evidence type="ECO:0000313" key="2">
    <source>
        <dbReference type="Proteomes" id="UP001232148"/>
    </source>
</evidence>
<protein>
    <submittedName>
        <fullName evidence="1">Uncharacterized protein</fullName>
    </submittedName>
</protein>
<organism evidence="1 2">
    <name type="scientific">Colletotrichum zoysiae</name>
    <dbReference type="NCBI Taxonomy" id="1216348"/>
    <lineage>
        <taxon>Eukaryota</taxon>
        <taxon>Fungi</taxon>
        <taxon>Dikarya</taxon>
        <taxon>Ascomycota</taxon>
        <taxon>Pezizomycotina</taxon>
        <taxon>Sordariomycetes</taxon>
        <taxon>Hypocreomycetidae</taxon>
        <taxon>Glomerellales</taxon>
        <taxon>Glomerellaceae</taxon>
        <taxon>Colletotrichum</taxon>
        <taxon>Colletotrichum graminicola species complex</taxon>
    </lineage>
</organism>
<name>A0AAD9HP50_9PEZI</name>
<proteinExistence type="predicted"/>